<accession>A0A170TDY7</accession>
<sequence>MGIISVMSLLFKVKDSILIGRDSIIA</sequence>
<protein>
    <submittedName>
        <fullName evidence="1">Uncharacterized protein</fullName>
    </submittedName>
</protein>
<dbReference type="EMBL" id="BDDM01000320">
    <property type="protein sequence ID" value="GAT78794.1"/>
    <property type="molecule type" value="Genomic_DNA"/>
</dbReference>
<gene>
    <name evidence="1" type="ORF">EHRUM3_10240</name>
</gene>
<dbReference type="AlphaFoldDB" id="A0A170TDY7"/>
<proteinExistence type="predicted"/>
<evidence type="ECO:0000313" key="1">
    <source>
        <dbReference type="EMBL" id="GAT78794.1"/>
    </source>
</evidence>
<organism evidence="1 2">
    <name type="scientific">Ehrlichia ruminantium</name>
    <name type="common">heartwater rickettsia</name>
    <name type="synonym">Cowdria ruminantium</name>
    <dbReference type="NCBI Taxonomy" id="779"/>
    <lineage>
        <taxon>Bacteria</taxon>
        <taxon>Pseudomonadati</taxon>
        <taxon>Pseudomonadota</taxon>
        <taxon>Alphaproteobacteria</taxon>
        <taxon>Rickettsiales</taxon>
        <taxon>Anaplasmataceae</taxon>
        <taxon>Ehrlichia</taxon>
    </lineage>
</organism>
<evidence type="ECO:0000313" key="2">
    <source>
        <dbReference type="Proteomes" id="UP000092731"/>
    </source>
</evidence>
<reference evidence="2" key="1">
    <citation type="submission" date="2016-05" db="EMBL/GenBank/DDBJ databases">
        <title>Draft genome sequences of four strains of Ehrlichia ruminantium, a tick-borne pathogen of ruminants, isolated from Zimbabwe, The Gambia and Ghana.</title>
        <authorList>
            <person name="Nakao R."/>
            <person name="Jongejan F."/>
            <person name="Sugimoto C."/>
        </authorList>
    </citation>
    <scope>NUCLEOTIDE SEQUENCE [LARGE SCALE GENOMIC DNA]</scope>
    <source>
        <strain evidence="2">Pokoase 417</strain>
    </source>
</reference>
<dbReference type="Proteomes" id="UP000092731">
    <property type="component" value="Unassembled WGS sequence"/>
</dbReference>
<comment type="caution">
    <text evidence="1">The sequence shown here is derived from an EMBL/GenBank/DDBJ whole genome shotgun (WGS) entry which is preliminary data.</text>
</comment>
<feature type="non-terminal residue" evidence="1">
    <location>
        <position position="26"/>
    </location>
</feature>
<name>A0A170TDY7_EHRRU</name>